<dbReference type="GO" id="GO:0045892">
    <property type="term" value="P:negative regulation of DNA-templated transcription"/>
    <property type="evidence" value="ECO:0007669"/>
    <property type="project" value="TreeGrafter"/>
</dbReference>
<evidence type="ECO:0000256" key="2">
    <source>
        <dbReference type="ARBA" id="ARBA00023125"/>
    </source>
</evidence>
<dbReference type="InterPro" id="IPR036388">
    <property type="entry name" value="WH-like_DNA-bd_sf"/>
</dbReference>
<dbReference type="SUPFAM" id="SSF116726">
    <property type="entry name" value="TrkA C-terminal domain-like"/>
    <property type="match status" value="1"/>
</dbReference>
<evidence type="ECO:0000313" key="7">
    <source>
        <dbReference type="Proteomes" id="UP000236214"/>
    </source>
</evidence>
<dbReference type="InterPro" id="IPR050679">
    <property type="entry name" value="Bact_HTH_transcr_reg"/>
</dbReference>
<dbReference type="Gene3D" id="3.30.70.1450">
    <property type="entry name" value="Regulator of K+ conductance, C-terminal domain"/>
    <property type="match status" value="1"/>
</dbReference>
<keyword evidence="7" id="KW-1185">Reference proteome</keyword>
<keyword evidence="1" id="KW-0805">Transcription regulation</keyword>
<dbReference type="Pfam" id="PF00392">
    <property type="entry name" value="GntR"/>
    <property type="match status" value="1"/>
</dbReference>
<keyword evidence="3" id="KW-0804">Transcription</keyword>
<dbReference type="PANTHER" id="PTHR44846">
    <property type="entry name" value="MANNOSYL-D-GLYCERATE TRANSPORT/METABOLISM SYSTEM REPRESSOR MNGR-RELATED"/>
    <property type="match status" value="1"/>
</dbReference>
<feature type="domain" description="HTH gntR-type" evidence="5">
    <location>
        <begin position="13"/>
        <end position="81"/>
    </location>
</feature>
<protein>
    <submittedName>
        <fullName evidence="6">Transcriptional regulator BusR</fullName>
    </submittedName>
</protein>
<dbReference type="RefSeq" id="WP_061840157.1">
    <property type="nucleotide sequence ID" value="NZ_BDDZ01000030.1"/>
</dbReference>
<feature type="coiled-coil region" evidence="4">
    <location>
        <begin position="94"/>
        <end position="128"/>
    </location>
</feature>
<evidence type="ECO:0000256" key="3">
    <source>
        <dbReference type="ARBA" id="ARBA00023163"/>
    </source>
</evidence>
<dbReference type="SMART" id="SM00345">
    <property type="entry name" value="HTH_GNTR"/>
    <property type="match status" value="1"/>
</dbReference>
<dbReference type="GO" id="GO:0003677">
    <property type="term" value="F:DNA binding"/>
    <property type="evidence" value="ECO:0007669"/>
    <property type="project" value="UniProtKB-KW"/>
</dbReference>
<dbReference type="GO" id="GO:0006813">
    <property type="term" value="P:potassium ion transport"/>
    <property type="evidence" value="ECO:0007669"/>
    <property type="project" value="InterPro"/>
</dbReference>
<proteinExistence type="predicted"/>
<reference evidence="6 7" key="1">
    <citation type="submission" date="2016-05" db="EMBL/GenBank/DDBJ databases">
        <title>Whole genome sequencing of Tetragenococcus halophilus subsp. halophilus NISL 7118.</title>
        <authorList>
            <person name="Shiwa Y."/>
            <person name="Nishimura I."/>
            <person name="Yoshikawa H."/>
            <person name="Koyama Y."/>
            <person name="Oguma T."/>
        </authorList>
    </citation>
    <scope>NUCLEOTIDE SEQUENCE [LARGE SCALE GENOMIC DNA]</scope>
    <source>
        <strain evidence="6 7">NISL 7118</strain>
    </source>
</reference>
<keyword evidence="4" id="KW-0175">Coiled coil</keyword>
<dbReference type="GeneID" id="64053276"/>
<accession>A0A2H6C7S2</accession>
<evidence type="ECO:0000256" key="4">
    <source>
        <dbReference type="SAM" id="Coils"/>
    </source>
</evidence>
<dbReference type="InterPro" id="IPR000524">
    <property type="entry name" value="Tscrpt_reg_HTH_GntR"/>
</dbReference>
<dbReference type="Gene3D" id="1.10.10.10">
    <property type="entry name" value="Winged helix-like DNA-binding domain superfamily/Winged helix DNA-binding domain"/>
    <property type="match status" value="1"/>
</dbReference>
<dbReference type="PANTHER" id="PTHR44846:SF1">
    <property type="entry name" value="MANNOSYL-D-GLYCERATE TRANSPORT_METABOLISM SYSTEM REPRESSOR MNGR-RELATED"/>
    <property type="match status" value="1"/>
</dbReference>
<dbReference type="EMBL" id="BDEC01000192">
    <property type="protein sequence ID" value="GBD69324.1"/>
    <property type="molecule type" value="Genomic_DNA"/>
</dbReference>
<sequence length="214" mass="24074">MAKELKPAKRVSLPRYQQIAVDIAERIVEGRYKVGEKISARSTLASNFSASPETARKAINVLVDLQIMEVQQGSGTYVASKENAQIFIEKYKNVQSVQEIRQDLLESVQRQKEELDEFSDLLNVLVSQTKKVHDISTFVPYELKITGEAQHLEESISDLHIWQKTGATIVGIQTDVELLLSPGPYAKLSAGNTIYYVGNELAAQRMMQLFYPNK</sequence>
<dbReference type="SUPFAM" id="SSF46785">
    <property type="entry name" value="Winged helix' DNA-binding domain"/>
    <property type="match status" value="1"/>
</dbReference>
<gene>
    <name evidence="6" type="primary">busR</name>
    <name evidence="6" type="ORF">TEHN7118_2130</name>
</gene>
<dbReference type="Proteomes" id="UP000236214">
    <property type="component" value="Unassembled WGS sequence"/>
</dbReference>
<dbReference type="InterPro" id="IPR036390">
    <property type="entry name" value="WH_DNA-bd_sf"/>
</dbReference>
<keyword evidence="2" id="KW-0238">DNA-binding</keyword>
<evidence type="ECO:0000313" key="6">
    <source>
        <dbReference type="EMBL" id="GBD69324.1"/>
    </source>
</evidence>
<dbReference type="GO" id="GO:0003700">
    <property type="term" value="F:DNA-binding transcription factor activity"/>
    <property type="evidence" value="ECO:0007669"/>
    <property type="project" value="InterPro"/>
</dbReference>
<dbReference type="InterPro" id="IPR036721">
    <property type="entry name" value="RCK_C_sf"/>
</dbReference>
<dbReference type="CDD" id="cd07377">
    <property type="entry name" value="WHTH_GntR"/>
    <property type="match status" value="1"/>
</dbReference>
<dbReference type="PROSITE" id="PS50949">
    <property type="entry name" value="HTH_GNTR"/>
    <property type="match status" value="1"/>
</dbReference>
<evidence type="ECO:0000259" key="5">
    <source>
        <dbReference type="PROSITE" id="PS50949"/>
    </source>
</evidence>
<dbReference type="AlphaFoldDB" id="A0A2H6C7S2"/>
<name>A0A2H6C7S2_TETHA</name>
<evidence type="ECO:0000256" key="1">
    <source>
        <dbReference type="ARBA" id="ARBA00023015"/>
    </source>
</evidence>
<comment type="caution">
    <text evidence="6">The sequence shown here is derived from an EMBL/GenBank/DDBJ whole genome shotgun (WGS) entry which is preliminary data.</text>
</comment>
<organism evidence="6 7">
    <name type="scientific">Tetragenococcus halophilus subsp. halophilus</name>
    <dbReference type="NCBI Taxonomy" id="1513897"/>
    <lineage>
        <taxon>Bacteria</taxon>
        <taxon>Bacillati</taxon>
        <taxon>Bacillota</taxon>
        <taxon>Bacilli</taxon>
        <taxon>Lactobacillales</taxon>
        <taxon>Enterococcaceae</taxon>
        <taxon>Tetragenococcus</taxon>
    </lineage>
</organism>